<name>A0ABP3C6W1_9MICO</name>
<dbReference type="Gene3D" id="3.30.530.20">
    <property type="match status" value="1"/>
</dbReference>
<evidence type="ECO:0000256" key="1">
    <source>
        <dbReference type="SAM" id="MobiDB-lite"/>
    </source>
</evidence>
<organism evidence="2 3">
    <name type="scientific">Brevibacterium metallidurans</name>
    <dbReference type="NCBI Taxonomy" id="1482676"/>
    <lineage>
        <taxon>Bacteria</taxon>
        <taxon>Bacillati</taxon>
        <taxon>Actinomycetota</taxon>
        <taxon>Actinomycetes</taxon>
        <taxon>Micrococcales</taxon>
        <taxon>Brevibacteriaceae</taxon>
        <taxon>Brevibacterium</taxon>
    </lineage>
</organism>
<feature type="region of interest" description="Disordered" evidence="1">
    <location>
        <begin position="77"/>
        <end position="103"/>
    </location>
</feature>
<proteinExistence type="predicted"/>
<dbReference type="SUPFAM" id="SSF55961">
    <property type="entry name" value="Bet v1-like"/>
    <property type="match status" value="1"/>
</dbReference>
<evidence type="ECO:0000313" key="3">
    <source>
        <dbReference type="Proteomes" id="UP001498238"/>
    </source>
</evidence>
<comment type="caution">
    <text evidence="2">The sequence shown here is derived from an EMBL/GenBank/DDBJ whole genome shotgun (WGS) entry which is preliminary data.</text>
</comment>
<dbReference type="RefSeq" id="WP_339392401.1">
    <property type="nucleotide sequence ID" value="NZ_BAAAAF010000004.1"/>
</dbReference>
<sequence length="217" mass="23310">MPVTQLDPDRSTDCLTIAWLLPATADAVWAHLQNVDSISEWLGRPLVFDTRLGGEIIIDHADSYLCRSEVLAIGGKGADGDQVDGDRPAQERAGQDGADGDRVGGAAVEHSAELSWSFPDEPTSRIAVAVSTTDHLEGRGLDAVPEQNATAPAAESQPTAMLILRHRGLGDLIDSYATGWLAHLSYLEASLAGTPLPQSQFWPLCATFDRLVEDRRN</sequence>
<feature type="compositionally biased region" description="Basic and acidic residues" evidence="1">
    <location>
        <begin position="84"/>
        <end position="102"/>
    </location>
</feature>
<dbReference type="Proteomes" id="UP001498238">
    <property type="component" value="Unassembled WGS sequence"/>
</dbReference>
<evidence type="ECO:0008006" key="4">
    <source>
        <dbReference type="Google" id="ProtNLM"/>
    </source>
</evidence>
<keyword evidence="3" id="KW-1185">Reference proteome</keyword>
<evidence type="ECO:0000313" key="2">
    <source>
        <dbReference type="EMBL" id="GAA0035522.1"/>
    </source>
</evidence>
<accession>A0ABP3C6W1</accession>
<gene>
    <name evidence="2" type="ORF">NCCP602_14830</name>
</gene>
<dbReference type="EMBL" id="BAAAAF010000004">
    <property type="protein sequence ID" value="GAA0035522.1"/>
    <property type="molecule type" value="Genomic_DNA"/>
</dbReference>
<protein>
    <recommendedName>
        <fullName evidence="4">Activator of Hsp90 ATPase homolog 1-like protein</fullName>
    </recommendedName>
</protein>
<dbReference type="InterPro" id="IPR023393">
    <property type="entry name" value="START-like_dom_sf"/>
</dbReference>
<reference evidence="2 3" key="1">
    <citation type="submission" date="2024-01" db="EMBL/GenBank/DDBJ databases">
        <title>Characterization of antibiotic resistant novel bacterial strains and their environmental applications.</title>
        <authorList>
            <person name="Manzoor S."/>
            <person name="Abbas S."/>
            <person name="Arshad M."/>
            <person name="Ahmed I."/>
        </authorList>
    </citation>
    <scope>NUCLEOTIDE SEQUENCE [LARGE SCALE GENOMIC DNA]</scope>
    <source>
        <strain evidence="2 3">NCCP-602</strain>
    </source>
</reference>